<comment type="caution">
    <text evidence="1">The sequence shown here is derived from an EMBL/GenBank/DDBJ whole genome shotgun (WGS) entry which is preliminary data.</text>
</comment>
<gene>
    <name evidence="1" type="ORF">LCGC14_2010910</name>
</gene>
<accession>A0A0F9HXM6</accession>
<sequence length="271" mass="30703">MKKNKEVVRDFKRNVKKVREVPNSLTGEDILCIVAADPNTSGEFLDALSKNSNVDIRAIVANNRYVLTEVLDHLSKDKDVKVRCCVATNPNTSVKALERLSKDKERDVKFGVAYNPSVSRNCLMLLSKQKDTSILIAVVSNSECLRDILRTIFGQSLRGIYDVHDTVRIQSAIAFKRRISTVYQVLAACKYIPHLRLFSPRKVVFDFVSGCVCLLRLTICSIRSIPRLKLHSPLVLRGRYAYKFIVFPAKSVRLRILMARSGFFSAIIRQP</sequence>
<dbReference type="SUPFAM" id="SSF48371">
    <property type="entry name" value="ARM repeat"/>
    <property type="match status" value="1"/>
</dbReference>
<organism evidence="1">
    <name type="scientific">marine sediment metagenome</name>
    <dbReference type="NCBI Taxonomy" id="412755"/>
    <lineage>
        <taxon>unclassified sequences</taxon>
        <taxon>metagenomes</taxon>
        <taxon>ecological metagenomes</taxon>
    </lineage>
</organism>
<protein>
    <submittedName>
        <fullName evidence="1">Uncharacterized protein</fullName>
    </submittedName>
</protein>
<name>A0A0F9HXM6_9ZZZZ</name>
<proteinExistence type="predicted"/>
<dbReference type="AlphaFoldDB" id="A0A0F9HXM6"/>
<dbReference type="Gene3D" id="1.25.10.10">
    <property type="entry name" value="Leucine-rich Repeat Variant"/>
    <property type="match status" value="1"/>
</dbReference>
<dbReference type="InterPro" id="IPR011989">
    <property type="entry name" value="ARM-like"/>
</dbReference>
<reference evidence="1" key="1">
    <citation type="journal article" date="2015" name="Nature">
        <title>Complex archaea that bridge the gap between prokaryotes and eukaryotes.</title>
        <authorList>
            <person name="Spang A."/>
            <person name="Saw J.H."/>
            <person name="Jorgensen S.L."/>
            <person name="Zaremba-Niedzwiedzka K."/>
            <person name="Martijn J."/>
            <person name="Lind A.E."/>
            <person name="van Eijk R."/>
            <person name="Schleper C."/>
            <person name="Guy L."/>
            <person name="Ettema T.J."/>
        </authorList>
    </citation>
    <scope>NUCLEOTIDE SEQUENCE</scope>
</reference>
<dbReference type="InterPro" id="IPR016024">
    <property type="entry name" value="ARM-type_fold"/>
</dbReference>
<evidence type="ECO:0000313" key="1">
    <source>
        <dbReference type="EMBL" id="KKL79827.1"/>
    </source>
</evidence>
<dbReference type="EMBL" id="LAZR01023052">
    <property type="protein sequence ID" value="KKL79827.1"/>
    <property type="molecule type" value="Genomic_DNA"/>
</dbReference>